<dbReference type="InterPro" id="IPR051694">
    <property type="entry name" value="Immunoregulatory_rcpt-like"/>
</dbReference>
<dbReference type="GO" id="GO:0016020">
    <property type="term" value="C:membrane"/>
    <property type="evidence" value="ECO:0007669"/>
    <property type="project" value="UniProtKB-SubCell"/>
</dbReference>
<dbReference type="Proteomes" id="UP000258309">
    <property type="component" value="Unassembled WGS sequence"/>
</dbReference>
<feature type="compositionally biased region" description="Polar residues" evidence="5">
    <location>
        <begin position="407"/>
        <end position="416"/>
    </location>
</feature>
<sequence length="503" mass="52916">MTTVQSPAGDAITIPSTDGPTPIPSNVPPTTAATSASTAVVWTSLPTAGVALGAPMTIEYKILDVVAFQNPELSLVLCQTGATDDAITSDNTWSVSGINCDTAGDKSECALNSDNEGTTNITLYPGSKFSTQNLNNFFFCFAYSPSIAATPGKTGLVLNDLVCEYSSPYFDVTPDTHRSAKRAAQVPASRAIRRASSPGQVPENLPIKQNIPIINAGPDGAAGVAGVVSTTAIPNQSVVTVSIPPTATITPSATPSALSASGSSSSTGLSTGAKAGIAIGAVLGVIGLTLLIFCLVRRSRSRGPGNRHVMLSNSPPLDMPRSMDNLTEKTTRSYPNMIVPEAGQTTQRLYSDQQVDEEDLEPHALSIYGAPEQARHISSLLAPPVSHSRSSSQSQSHDRDREAEVTRTFSTVSALSPRSVHSGHSNSSPDDDDSFNEPFHDHHTPVYGDARHTPVTQVSSSREAVAVLLSEPGMTDEDFARLEEEERRIDAAIAAAERAHRSK</sequence>
<keyword evidence="4 6" id="KW-0472">Membrane</keyword>
<feature type="compositionally biased region" description="Basic and acidic residues" evidence="5">
    <location>
        <begin position="396"/>
        <end position="405"/>
    </location>
</feature>
<evidence type="ECO:0000256" key="6">
    <source>
        <dbReference type="SAM" id="Phobius"/>
    </source>
</evidence>
<evidence type="ECO:0000313" key="8">
    <source>
        <dbReference type="Proteomes" id="UP000258309"/>
    </source>
</evidence>
<feature type="compositionally biased region" description="Basic and acidic residues" evidence="5">
    <location>
        <begin position="438"/>
        <end position="452"/>
    </location>
</feature>
<keyword evidence="3 6" id="KW-1133">Transmembrane helix</keyword>
<organism evidence="7 8">
    <name type="scientific">Scytalidium lignicola</name>
    <name type="common">Hyphomycete</name>
    <dbReference type="NCBI Taxonomy" id="5539"/>
    <lineage>
        <taxon>Eukaryota</taxon>
        <taxon>Fungi</taxon>
        <taxon>Dikarya</taxon>
        <taxon>Ascomycota</taxon>
        <taxon>Pezizomycotina</taxon>
        <taxon>Leotiomycetes</taxon>
        <taxon>Leotiomycetes incertae sedis</taxon>
        <taxon>Scytalidium</taxon>
    </lineage>
</organism>
<comment type="caution">
    <text evidence="7">The sequence shown here is derived from an EMBL/GenBank/DDBJ whole genome shotgun (WGS) entry which is preliminary data.</text>
</comment>
<dbReference type="EMBL" id="NCSJ02000011">
    <property type="protein sequence ID" value="RFU35233.1"/>
    <property type="molecule type" value="Genomic_DNA"/>
</dbReference>
<evidence type="ECO:0000256" key="4">
    <source>
        <dbReference type="ARBA" id="ARBA00023136"/>
    </source>
</evidence>
<feature type="non-terminal residue" evidence="7">
    <location>
        <position position="1"/>
    </location>
</feature>
<dbReference type="OrthoDB" id="10512987at2759"/>
<feature type="compositionally biased region" description="Low complexity" evidence="5">
    <location>
        <begin position="386"/>
        <end position="395"/>
    </location>
</feature>
<reference evidence="7 8" key="1">
    <citation type="submission" date="2018-05" db="EMBL/GenBank/DDBJ databases">
        <title>Draft genome sequence of Scytalidium lignicola DSM 105466, a ubiquitous saprotrophic fungus.</title>
        <authorList>
            <person name="Buettner E."/>
            <person name="Gebauer A.M."/>
            <person name="Hofrichter M."/>
            <person name="Liers C."/>
            <person name="Kellner H."/>
        </authorList>
    </citation>
    <scope>NUCLEOTIDE SEQUENCE [LARGE SCALE GENOMIC DNA]</scope>
    <source>
        <strain evidence="7 8">DSM 105466</strain>
    </source>
</reference>
<dbReference type="GO" id="GO:0071944">
    <property type="term" value="C:cell periphery"/>
    <property type="evidence" value="ECO:0007669"/>
    <property type="project" value="UniProtKB-ARBA"/>
</dbReference>
<feature type="transmembrane region" description="Helical" evidence="6">
    <location>
        <begin position="275"/>
        <end position="296"/>
    </location>
</feature>
<dbReference type="PANTHER" id="PTHR15549:SF33">
    <property type="entry name" value="MEMBRANE PROTEIN WSC4, PUTATIVE (AFU_ORTHOLOGUE AFUA_5G09020)-RELATED"/>
    <property type="match status" value="1"/>
</dbReference>
<evidence type="ECO:0000256" key="2">
    <source>
        <dbReference type="ARBA" id="ARBA00022692"/>
    </source>
</evidence>
<proteinExistence type="predicted"/>
<evidence type="ECO:0000256" key="1">
    <source>
        <dbReference type="ARBA" id="ARBA00004167"/>
    </source>
</evidence>
<feature type="region of interest" description="Disordered" evidence="5">
    <location>
        <begin position="302"/>
        <end position="322"/>
    </location>
</feature>
<keyword evidence="2 6" id="KW-0812">Transmembrane</keyword>
<feature type="non-terminal residue" evidence="7">
    <location>
        <position position="503"/>
    </location>
</feature>
<dbReference type="OMA" id="DTHRSAK"/>
<accession>A0A3E2HPH4</accession>
<gene>
    <name evidence="7" type="ORF">B7463_g1119</name>
</gene>
<evidence type="ECO:0000313" key="7">
    <source>
        <dbReference type="EMBL" id="RFU35233.1"/>
    </source>
</evidence>
<protein>
    <submittedName>
        <fullName evidence="7">Uncharacterized protein</fullName>
    </submittedName>
</protein>
<name>A0A3E2HPH4_SCYLI</name>
<feature type="region of interest" description="Disordered" evidence="5">
    <location>
        <begin position="1"/>
        <end position="31"/>
    </location>
</feature>
<keyword evidence="8" id="KW-1185">Reference proteome</keyword>
<feature type="region of interest" description="Disordered" evidence="5">
    <location>
        <begin position="383"/>
        <end position="457"/>
    </location>
</feature>
<dbReference type="PANTHER" id="PTHR15549">
    <property type="entry name" value="PAIRED IMMUNOGLOBULIN-LIKE TYPE 2 RECEPTOR"/>
    <property type="match status" value="1"/>
</dbReference>
<dbReference type="AlphaFoldDB" id="A0A3E2HPH4"/>
<evidence type="ECO:0000256" key="5">
    <source>
        <dbReference type="SAM" id="MobiDB-lite"/>
    </source>
</evidence>
<evidence type="ECO:0000256" key="3">
    <source>
        <dbReference type="ARBA" id="ARBA00022989"/>
    </source>
</evidence>
<comment type="subcellular location">
    <subcellularLocation>
        <location evidence="1">Membrane</location>
        <topology evidence="1">Single-pass membrane protein</topology>
    </subcellularLocation>
</comment>